<evidence type="ECO:0000259" key="7">
    <source>
        <dbReference type="Pfam" id="PF02776"/>
    </source>
</evidence>
<dbReference type="PANTHER" id="PTHR18968:SF13">
    <property type="entry name" value="ACETOLACTATE SYNTHASE CATALYTIC SUBUNIT, MITOCHONDRIAL"/>
    <property type="match status" value="1"/>
</dbReference>
<evidence type="ECO:0000256" key="4">
    <source>
        <dbReference type="RuleBase" id="RU362132"/>
    </source>
</evidence>
<dbReference type="InterPro" id="IPR011766">
    <property type="entry name" value="TPP_enzyme_TPP-bd"/>
</dbReference>
<evidence type="ECO:0000256" key="3">
    <source>
        <dbReference type="ARBA" id="ARBA00023052"/>
    </source>
</evidence>
<dbReference type="GO" id="GO:0000287">
    <property type="term" value="F:magnesium ion binding"/>
    <property type="evidence" value="ECO:0007669"/>
    <property type="project" value="InterPro"/>
</dbReference>
<dbReference type="Pfam" id="PF02775">
    <property type="entry name" value="TPP_enzyme_C"/>
    <property type="match status" value="1"/>
</dbReference>
<proteinExistence type="inferred from homology"/>
<dbReference type="InterPro" id="IPR029035">
    <property type="entry name" value="DHS-like_NAD/FAD-binding_dom"/>
</dbReference>
<dbReference type="InterPro" id="IPR012001">
    <property type="entry name" value="Thiamin_PyroP_enz_TPP-bd_dom"/>
</dbReference>
<dbReference type="CDD" id="cd00568">
    <property type="entry name" value="TPP_enzymes"/>
    <property type="match status" value="1"/>
</dbReference>
<dbReference type="GO" id="GO:0005948">
    <property type="term" value="C:acetolactate synthase complex"/>
    <property type="evidence" value="ECO:0007669"/>
    <property type="project" value="TreeGrafter"/>
</dbReference>
<evidence type="ECO:0000256" key="1">
    <source>
        <dbReference type="ARBA" id="ARBA00001964"/>
    </source>
</evidence>
<evidence type="ECO:0000313" key="8">
    <source>
        <dbReference type="EMBL" id="XDK32462.1"/>
    </source>
</evidence>
<evidence type="ECO:0000259" key="5">
    <source>
        <dbReference type="Pfam" id="PF00205"/>
    </source>
</evidence>
<dbReference type="GO" id="GO:0009097">
    <property type="term" value="P:isoleucine biosynthetic process"/>
    <property type="evidence" value="ECO:0007669"/>
    <property type="project" value="TreeGrafter"/>
</dbReference>
<dbReference type="SUPFAM" id="SSF52518">
    <property type="entry name" value="Thiamin diphosphate-binding fold (THDP-binding)"/>
    <property type="match status" value="2"/>
</dbReference>
<accession>A0AB39HKK8</accession>
<feature type="domain" description="Thiamine pyrophosphate enzyme TPP-binding" evidence="6">
    <location>
        <begin position="394"/>
        <end position="541"/>
    </location>
</feature>
<dbReference type="Pfam" id="PF00205">
    <property type="entry name" value="TPP_enzyme_M"/>
    <property type="match status" value="1"/>
</dbReference>
<reference evidence="8" key="1">
    <citation type="submission" date="2024-07" db="EMBL/GenBank/DDBJ databases">
        <title>Halotolerant mesophilic bacterium Ornithinibacillus sp. 4-3, sp. nov., isolated from soil.</title>
        <authorList>
            <person name="Sidarenka A.V."/>
            <person name="Guliayeva D.E."/>
            <person name="Leanovich S.I."/>
            <person name="Hileuskaya K.S."/>
            <person name="Akhremchuk A.E."/>
            <person name="Sikolenko M.A."/>
            <person name="Valentovich L.N."/>
        </authorList>
    </citation>
    <scope>NUCLEOTIDE SEQUENCE</scope>
    <source>
        <strain evidence="8">4-3</strain>
    </source>
</reference>
<dbReference type="InterPro" id="IPR000399">
    <property type="entry name" value="TPP-bd_CS"/>
</dbReference>
<dbReference type="FunFam" id="3.40.50.970:FF:000007">
    <property type="entry name" value="Acetolactate synthase"/>
    <property type="match status" value="1"/>
</dbReference>
<dbReference type="PANTHER" id="PTHR18968">
    <property type="entry name" value="THIAMINE PYROPHOSPHATE ENZYMES"/>
    <property type="match status" value="1"/>
</dbReference>
<keyword evidence="3 4" id="KW-0786">Thiamine pyrophosphate</keyword>
<dbReference type="CDD" id="cd07035">
    <property type="entry name" value="TPP_PYR_POX_like"/>
    <property type="match status" value="1"/>
</dbReference>
<dbReference type="Gene3D" id="3.40.50.970">
    <property type="match status" value="2"/>
</dbReference>
<dbReference type="PROSITE" id="PS00187">
    <property type="entry name" value="TPP_ENZYMES"/>
    <property type="match status" value="1"/>
</dbReference>
<dbReference type="InterPro" id="IPR029061">
    <property type="entry name" value="THDP-binding"/>
</dbReference>
<dbReference type="RefSeq" id="WP_368653151.1">
    <property type="nucleotide sequence ID" value="NZ_CP162599.1"/>
</dbReference>
<dbReference type="GO" id="GO:0050660">
    <property type="term" value="F:flavin adenine dinucleotide binding"/>
    <property type="evidence" value="ECO:0007669"/>
    <property type="project" value="TreeGrafter"/>
</dbReference>
<gene>
    <name evidence="8" type="ORF">AB4Y30_15860</name>
</gene>
<evidence type="ECO:0000259" key="6">
    <source>
        <dbReference type="Pfam" id="PF02775"/>
    </source>
</evidence>
<comment type="cofactor">
    <cofactor evidence="1">
        <name>thiamine diphosphate</name>
        <dbReference type="ChEBI" id="CHEBI:58937"/>
    </cofactor>
</comment>
<feature type="domain" description="Thiamine pyrophosphate enzyme central" evidence="5">
    <location>
        <begin position="192"/>
        <end position="328"/>
    </location>
</feature>
<dbReference type="Gene3D" id="3.40.50.1220">
    <property type="entry name" value="TPP-binding domain"/>
    <property type="match status" value="1"/>
</dbReference>
<sequence length="573" mass="62520">MRAADAIVELLIANNVEVVFGIPGDTSMTFHNAFEKYKDQIKYISCRDERHAGYMADTYARVSGKPGVVDVPSGGGVLYVAAALSEANSSSIPIICFSSDISRSSEGTGALTELRQEDFLRPVTKWNTTLKLASKVPHTIKKAFRIATSGRPGAIHISVPEDIHEAEFDYAPADLQATSKISFRNAPAAEEVEKVYQLLAQAKRPIVLAGGGVHLSKAYEELEKFMNDNAIPVVTSINGKGSVAETSPHAVGVIGVNGGTDETNDVIKESDFILVLGSKLNNVTTVAKTIFKSNPKVVQVDISEEMLDLNIPTEVALMCDVNLFLKELNKCVENSGKDFKQDLQAWTAQYQKSVEEKFARVAEEVNASTNFVNAAKIVDQLDKQADDNSVFVMDAGTQNPYMASNFKTKKAGRTVVFDRGHGNLGYALSASIGAKVASPDSKVFSLFGDGSFAMSVGELETAKRLNLSIVFILFQNNSYGWIKKLHQLYYDEKYIAVDFAAIDGEKIAEGFGIKSITIDSDEKLEEGIKWAIEQDGPVFLNALIDPITDIVPPVTNWRTDSKIDPKDRKALTY</sequence>
<dbReference type="InterPro" id="IPR012000">
    <property type="entry name" value="Thiamin_PyroP_enz_cen_dom"/>
</dbReference>
<protein>
    <submittedName>
        <fullName evidence="8">Thiamine pyrophosphate-binding protein</fullName>
    </submittedName>
</protein>
<dbReference type="Pfam" id="PF02776">
    <property type="entry name" value="TPP_enzyme_N"/>
    <property type="match status" value="1"/>
</dbReference>
<comment type="similarity">
    <text evidence="2 4">Belongs to the TPP enzyme family.</text>
</comment>
<name>A0AB39HKK8_9BACI</name>
<dbReference type="GO" id="GO:0003984">
    <property type="term" value="F:acetolactate synthase activity"/>
    <property type="evidence" value="ECO:0007669"/>
    <property type="project" value="TreeGrafter"/>
</dbReference>
<dbReference type="GO" id="GO:0030976">
    <property type="term" value="F:thiamine pyrophosphate binding"/>
    <property type="evidence" value="ECO:0007669"/>
    <property type="project" value="InterPro"/>
</dbReference>
<dbReference type="GO" id="GO:0009099">
    <property type="term" value="P:L-valine biosynthetic process"/>
    <property type="evidence" value="ECO:0007669"/>
    <property type="project" value="TreeGrafter"/>
</dbReference>
<dbReference type="InterPro" id="IPR045229">
    <property type="entry name" value="TPP_enz"/>
</dbReference>
<dbReference type="SUPFAM" id="SSF52467">
    <property type="entry name" value="DHS-like NAD/FAD-binding domain"/>
    <property type="match status" value="1"/>
</dbReference>
<organism evidence="8">
    <name type="scientific">Ornithinibacillus sp. 4-3</name>
    <dbReference type="NCBI Taxonomy" id="3231488"/>
    <lineage>
        <taxon>Bacteria</taxon>
        <taxon>Bacillati</taxon>
        <taxon>Bacillota</taxon>
        <taxon>Bacilli</taxon>
        <taxon>Bacillales</taxon>
        <taxon>Bacillaceae</taxon>
        <taxon>Ornithinibacillus</taxon>
    </lineage>
</organism>
<dbReference type="EMBL" id="CP162599">
    <property type="protein sequence ID" value="XDK32462.1"/>
    <property type="molecule type" value="Genomic_DNA"/>
</dbReference>
<evidence type="ECO:0000256" key="2">
    <source>
        <dbReference type="ARBA" id="ARBA00007812"/>
    </source>
</evidence>
<dbReference type="AlphaFoldDB" id="A0AB39HKK8"/>
<feature type="domain" description="Thiamine pyrophosphate enzyme N-terminal TPP-binding" evidence="7">
    <location>
        <begin position="1"/>
        <end position="116"/>
    </location>
</feature>